<reference evidence="2 3" key="1">
    <citation type="submission" date="2018-12" db="EMBL/GenBank/DDBJ databases">
        <title>Flammeovirga pectinis sp. nov., isolated from the gut of the Korean scallop, Patinopecten yessoensis.</title>
        <authorList>
            <person name="Bae J.-W."/>
            <person name="Jeong Y.-S."/>
            <person name="Kang W."/>
        </authorList>
    </citation>
    <scope>NUCLEOTIDE SEQUENCE [LARGE SCALE GENOMIC DNA]</scope>
    <source>
        <strain evidence="2 3">L12M1</strain>
    </source>
</reference>
<dbReference type="PROSITE" id="PS51257">
    <property type="entry name" value="PROKAR_LIPOPROTEIN"/>
    <property type="match status" value="1"/>
</dbReference>
<feature type="signal peptide" evidence="1">
    <location>
        <begin position="1"/>
        <end position="26"/>
    </location>
</feature>
<name>A0A3S9P0N4_9BACT</name>
<sequence>MKKILSIIAISAALMFAGCCTSSDTADNKACCKDKTESCCVNKEGCASCEHCKNGDKESCKVASEKGEAKACCKEKVANGEKACCKKEA</sequence>
<evidence type="ECO:0000256" key="1">
    <source>
        <dbReference type="SAM" id="SignalP"/>
    </source>
</evidence>
<dbReference type="RefSeq" id="WP_126612556.1">
    <property type="nucleotide sequence ID" value="NZ_CP034562.1"/>
</dbReference>
<organism evidence="2 3">
    <name type="scientific">Flammeovirga pectinis</name>
    <dbReference type="NCBI Taxonomy" id="2494373"/>
    <lineage>
        <taxon>Bacteria</taxon>
        <taxon>Pseudomonadati</taxon>
        <taxon>Bacteroidota</taxon>
        <taxon>Cytophagia</taxon>
        <taxon>Cytophagales</taxon>
        <taxon>Flammeovirgaceae</taxon>
        <taxon>Flammeovirga</taxon>
    </lineage>
</organism>
<evidence type="ECO:0000313" key="3">
    <source>
        <dbReference type="Proteomes" id="UP000267268"/>
    </source>
</evidence>
<feature type="chain" id="PRO_5019445615" description="Metallothionein" evidence="1">
    <location>
        <begin position="27"/>
        <end position="89"/>
    </location>
</feature>
<dbReference type="EMBL" id="CP034562">
    <property type="protein sequence ID" value="AZQ61747.1"/>
    <property type="molecule type" value="Genomic_DNA"/>
</dbReference>
<keyword evidence="3" id="KW-1185">Reference proteome</keyword>
<evidence type="ECO:0008006" key="4">
    <source>
        <dbReference type="Google" id="ProtNLM"/>
    </source>
</evidence>
<gene>
    <name evidence="2" type="ORF">EI427_05710</name>
</gene>
<proteinExistence type="predicted"/>
<evidence type="ECO:0000313" key="2">
    <source>
        <dbReference type="EMBL" id="AZQ61747.1"/>
    </source>
</evidence>
<protein>
    <recommendedName>
        <fullName evidence="4">Metallothionein</fullName>
    </recommendedName>
</protein>
<accession>A0A3S9P0N4</accession>
<dbReference type="Proteomes" id="UP000267268">
    <property type="component" value="Chromosome 1"/>
</dbReference>
<dbReference type="AlphaFoldDB" id="A0A3S9P0N4"/>
<dbReference type="OrthoDB" id="982219at2"/>
<dbReference type="KEGG" id="fll:EI427_05710"/>
<keyword evidence="1" id="KW-0732">Signal</keyword>